<evidence type="ECO:0000256" key="3">
    <source>
        <dbReference type="ARBA" id="ARBA00023163"/>
    </source>
</evidence>
<dbReference type="SUPFAM" id="SSF55781">
    <property type="entry name" value="GAF domain-like"/>
    <property type="match status" value="1"/>
</dbReference>
<dbReference type="SUPFAM" id="SSF46785">
    <property type="entry name" value="Winged helix' DNA-binding domain"/>
    <property type="match status" value="1"/>
</dbReference>
<dbReference type="CDD" id="cd00090">
    <property type="entry name" value="HTH_ARSR"/>
    <property type="match status" value="1"/>
</dbReference>
<dbReference type="SMART" id="SM00346">
    <property type="entry name" value="HTH_ICLR"/>
    <property type="match status" value="1"/>
</dbReference>
<sequence length="266" mass="28196">MALSASKDSEVAAGPRVRPVPAVTRAIAILRLLGRSETPLTLKAISQELDMVTSTCLHILRVLVEEGLVKIDAGTKRYGLGVGMLALARSVIESSPFPVLVQPALDRLSSAWGITAIGVEVTGVDHMVVLALSRSSAPFSLHVDVGSRFPALLSATGRLVAAFADLPDADIERRFKALRWDQPPDLEAWKKDVETVRRKGFSIDRGNYISGIAVIAVPVFDGRGRMTHSLVAAGVADLLSGAKSAALAKDLQAEAKALSQLMATKA</sequence>
<gene>
    <name evidence="6" type="ORF">DES47_1126</name>
</gene>
<dbReference type="InterPro" id="IPR050707">
    <property type="entry name" value="HTH_MetabolicPath_Reg"/>
</dbReference>
<dbReference type="OrthoDB" id="6057486at2"/>
<protein>
    <submittedName>
        <fullName evidence="6">IclR family transcriptional regulator</fullName>
    </submittedName>
</protein>
<dbReference type="InterPro" id="IPR036390">
    <property type="entry name" value="WH_DNA-bd_sf"/>
</dbReference>
<dbReference type="Pfam" id="PF01614">
    <property type="entry name" value="IclR_C"/>
    <property type="match status" value="1"/>
</dbReference>
<dbReference type="EMBL" id="SNXS01000012">
    <property type="protein sequence ID" value="TDP61457.1"/>
    <property type="molecule type" value="Genomic_DNA"/>
</dbReference>
<dbReference type="Pfam" id="PF09339">
    <property type="entry name" value="HTH_IclR"/>
    <property type="match status" value="1"/>
</dbReference>
<dbReference type="RefSeq" id="WP_133703546.1">
    <property type="nucleotide sequence ID" value="NZ_SNXS01000012.1"/>
</dbReference>
<dbReference type="PANTHER" id="PTHR30136:SF24">
    <property type="entry name" value="HTH-TYPE TRANSCRIPTIONAL REPRESSOR ALLR"/>
    <property type="match status" value="1"/>
</dbReference>
<keyword evidence="3" id="KW-0804">Transcription</keyword>
<dbReference type="GO" id="GO:0003677">
    <property type="term" value="F:DNA binding"/>
    <property type="evidence" value="ECO:0007669"/>
    <property type="project" value="UniProtKB-KW"/>
</dbReference>
<dbReference type="PROSITE" id="PS51078">
    <property type="entry name" value="ICLR_ED"/>
    <property type="match status" value="1"/>
</dbReference>
<evidence type="ECO:0000256" key="2">
    <source>
        <dbReference type="ARBA" id="ARBA00023125"/>
    </source>
</evidence>
<dbReference type="PROSITE" id="PS51077">
    <property type="entry name" value="HTH_ICLR"/>
    <property type="match status" value="1"/>
</dbReference>
<dbReference type="GO" id="GO:0045892">
    <property type="term" value="P:negative regulation of DNA-templated transcription"/>
    <property type="evidence" value="ECO:0007669"/>
    <property type="project" value="TreeGrafter"/>
</dbReference>
<dbReference type="InterPro" id="IPR011991">
    <property type="entry name" value="ArsR-like_HTH"/>
</dbReference>
<dbReference type="GO" id="GO:0003700">
    <property type="term" value="F:DNA-binding transcription factor activity"/>
    <property type="evidence" value="ECO:0007669"/>
    <property type="project" value="TreeGrafter"/>
</dbReference>
<dbReference type="InParanoid" id="A0A4R6QH96"/>
<keyword evidence="2" id="KW-0238">DNA-binding</keyword>
<name>A0A4R6QH96_9BURK</name>
<proteinExistence type="predicted"/>
<keyword evidence="7" id="KW-1185">Reference proteome</keyword>
<feature type="domain" description="IclR-ED" evidence="5">
    <location>
        <begin position="83"/>
        <end position="264"/>
    </location>
</feature>
<evidence type="ECO:0000259" key="4">
    <source>
        <dbReference type="PROSITE" id="PS51077"/>
    </source>
</evidence>
<reference evidence="6 7" key="1">
    <citation type="submission" date="2019-03" db="EMBL/GenBank/DDBJ databases">
        <title>Genomic Encyclopedia of Type Strains, Phase IV (KMG-IV): sequencing the most valuable type-strain genomes for metagenomic binning, comparative biology and taxonomic classification.</title>
        <authorList>
            <person name="Goeker M."/>
        </authorList>
    </citation>
    <scope>NUCLEOTIDE SEQUENCE [LARGE SCALE GENOMIC DNA]</scope>
    <source>
        <strain evidence="6 7">DSM 16998</strain>
    </source>
</reference>
<comment type="caution">
    <text evidence="6">The sequence shown here is derived from an EMBL/GenBank/DDBJ whole genome shotgun (WGS) entry which is preliminary data.</text>
</comment>
<accession>A0A4R6QH96</accession>
<dbReference type="Gene3D" id="3.30.450.40">
    <property type="match status" value="1"/>
</dbReference>
<dbReference type="Proteomes" id="UP000295361">
    <property type="component" value="Unassembled WGS sequence"/>
</dbReference>
<dbReference type="InterPro" id="IPR014757">
    <property type="entry name" value="Tscrpt_reg_IclR_C"/>
</dbReference>
<feature type="domain" description="HTH iclR-type" evidence="4">
    <location>
        <begin position="20"/>
        <end position="82"/>
    </location>
</feature>
<dbReference type="PANTHER" id="PTHR30136">
    <property type="entry name" value="HELIX-TURN-HELIX TRANSCRIPTIONAL REGULATOR, ICLR FAMILY"/>
    <property type="match status" value="1"/>
</dbReference>
<dbReference type="InterPro" id="IPR029016">
    <property type="entry name" value="GAF-like_dom_sf"/>
</dbReference>
<dbReference type="InterPro" id="IPR036388">
    <property type="entry name" value="WH-like_DNA-bd_sf"/>
</dbReference>
<evidence type="ECO:0000313" key="7">
    <source>
        <dbReference type="Proteomes" id="UP000295361"/>
    </source>
</evidence>
<evidence type="ECO:0000256" key="1">
    <source>
        <dbReference type="ARBA" id="ARBA00023015"/>
    </source>
</evidence>
<evidence type="ECO:0000259" key="5">
    <source>
        <dbReference type="PROSITE" id="PS51078"/>
    </source>
</evidence>
<evidence type="ECO:0000313" key="6">
    <source>
        <dbReference type="EMBL" id="TDP61457.1"/>
    </source>
</evidence>
<dbReference type="InterPro" id="IPR005471">
    <property type="entry name" value="Tscrpt_reg_IclR_N"/>
</dbReference>
<dbReference type="AlphaFoldDB" id="A0A4R6QH96"/>
<organism evidence="6 7">
    <name type="scientific">Roseateles toxinivorans</name>
    <dbReference type="NCBI Taxonomy" id="270368"/>
    <lineage>
        <taxon>Bacteria</taxon>
        <taxon>Pseudomonadati</taxon>
        <taxon>Pseudomonadota</taxon>
        <taxon>Betaproteobacteria</taxon>
        <taxon>Burkholderiales</taxon>
        <taxon>Sphaerotilaceae</taxon>
        <taxon>Roseateles</taxon>
    </lineage>
</organism>
<dbReference type="Gene3D" id="1.10.10.10">
    <property type="entry name" value="Winged helix-like DNA-binding domain superfamily/Winged helix DNA-binding domain"/>
    <property type="match status" value="1"/>
</dbReference>
<keyword evidence="1" id="KW-0805">Transcription regulation</keyword>